<dbReference type="InterPro" id="IPR009014">
    <property type="entry name" value="Transketo_C/PFOR_II"/>
</dbReference>
<organism evidence="5">
    <name type="scientific">Candidatus Improbicoccus pseudotrichonymphae</name>
    <dbReference type="NCBI Taxonomy" id="3033792"/>
    <lineage>
        <taxon>Bacteria</taxon>
        <taxon>Bacillati</taxon>
        <taxon>Bacillota</taxon>
        <taxon>Clostridia</taxon>
        <taxon>Candidatus Improbicoccus</taxon>
    </lineage>
</organism>
<dbReference type="InterPro" id="IPR029061">
    <property type="entry name" value="THDP-binding"/>
</dbReference>
<dbReference type="Gene3D" id="3.40.50.970">
    <property type="match status" value="1"/>
</dbReference>
<accession>A0AA48I3F7</accession>
<dbReference type="SMART" id="SM00861">
    <property type="entry name" value="Transket_pyr"/>
    <property type="match status" value="1"/>
</dbReference>
<proteinExistence type="inferred from homology"/>
<evidence type="ECO:0000313" key="5">
    <source>
        <dbReference type="EMBL" id="BED92227.1"/>
    </source>
</evidence>
<dbReference type="PANTHER" id="PTHR43825">
    <property type="entry name" value="PYRUVATE DEHYDROGENASE E1 COMPONENT"/>
    <property type="match status" value="1"/>
</dbReference>
<dbReference type="InterPro" id="IPR005475">
    <property type="entry name" value="Transketolase-like_Pyr-bd"/>
</dbReference>
<dbReference type="InterPro" id="IPR051157">
    <property type="entry name" value="PDH/Transketolase"/>
</dbReference>
<dbReference type="Pfam" id="PF02780">
    <property type="entry name" value="Transketolase_C"/>
    <property type="match status" value="1"/>
</dbReference>
<gene>
    <name evidence="5" type="ORF">CfP315_0830</name>
</gene>
<evidence type="ECO:0000256" key="3">
    <source>
        <dbReference type="ARBA" id="ARBA00023052"/>
    </source>
</evidence>
<evidence type="ECO:0000256" key="2">
    <source>
        <dbReference type="ARBA" id="ARBA00007131"/>
    </source>
</evidence>
<evidence type="ECO:0000256" key="1">
    <source>
        <dbReference type="ARBA" id="ARBA00001964"/>
    </source>
</evidence>
<sequence>MEMRKVLSDTIKKMMFLDERIVVINADLVKCVGLGEVYAEFPRRTFNVGIAEQNMACVAAGMSTCGYIPLIFSFASFATRRACDQIAVSICFAKQNVKIFGLDPGIACETNGGTHASFEDISIMRSFPNTLIFDPCDDTELRLALPEIIKYDQGTAYIRLYRKQNWRIYENDYKFNLFKADILIKGEDISIFCSGFMIKEALIAAEKLKGFDIKAEVINIHTIKPIDKDTVINSAKKTKKALVLENHSVFGGLFSAISEVLIENYPIKVMTLGIKDKFGQVGKIDFLKKVYGMSHENVVKHALNLCKKF</sequence>
<dbReference type="EMBL" id="AP027924">
    <property type="protein sequence ID" value="BED92227.1"/>
    <property type="molecule type" value="Genomic_DNA"/>
</dbReference>
<name>A0AA48I3F7_9FIRM</name>
<reference evidence="5" key="1">
    <citation type="journal article" date="2023" name="ISME J.">
        <title>Emergence of putative energy parasites within Clostridia revealed by genome analysis of a novel endosymbiotic clade.</title>
        <authorList>
            <person name="Takahashi K."/>
            <person name="Kuwahara H."/>
            <person name="Horikawa Y."/>
            <person name="Izawa K."/>
            <person name="Kato D."/>
            <person name="Inagaki T."/>
            <person name="Yuki M."/>
            <person name="Ohkuma M."/>
            <person name="Hongoh Y."/>
        </authorList>
    </citation>
    <scope>NUCLEOTIDE SEQUENCE</scope>
    <source>
        <strain evidence="5">CfP3-15</strain>
    </source>
</reference>
<dbReference type="Proteomes" id="UP001337580">
    <property type="component" value="Chromosome"/>
</dbReference>
<comment type="cofactor">
    <cofactor evidence="1">
        <name>thiamine diphosphate</name>
        <dbReference type="ChEBI" id="CHEBI:58937"/>
    </cofactor>
</comment>
<keyword evidence="3" id="KW-0786">Thiamine pyrophosphate</keyword>
<dbReference type="PANTHER" id="PTHR43825:SF1">
    <property type="entry name" value="TRANSKETOLASE-LIKE PYRIMIDINE-BINDING DOMAIN-CONTAINING PROTEIN"/>
    <property type="match status" value="1"/>
</dbReference>
<evidence type="ECO:0000259" key="4">
    <source>
        <dbReference type="SMART" id="SM00861"/>
    </source>
</evidence>
<dbReference type="FunFam" id="3.40.50.970:FF:000129">
    <property type="entry name" value="Transketolase"/>
    <property type="match status" value="1"/>
</dbReference>
<dbReference type="Pfam" id="PF02779">
    <property type="entry name" value="Transket_pyr"/>
    <property type="match status" value="1"/>
</dbReference>
<dbReference type="CDD" id="cd07033">
    <property type="entry name" value="TPP_PYR_DXS_TK_like"/>
    <property type="match status" value="1"/>
</dbReference>
<feature type="domain" description="Transketolase-like pyrimidine-binding" evidence="4">
    <location>
        <begin position="1"/>
        <end position="168"/>
    </location>
</feature>
<dbReference type="SUPFAM" id="SSF52922">
    <property type="entry name" value="TK C-terminal domain-like"/>
    <property type="match status" value="1"/>
</dbReference>
<protein>
    <submittedName>
        <fullName evidence="5">Transketolase alpha subunit</fullName>
    </submittedName>
</protein>
<dbReference type="SUPFAM" id="SSF52518">
    <property type="entry name" value="Thiamin diphosphate-binding fold (THDP-binding)"/>
    <property type="match status" value="1"/>
</dbReference>
<comment type="similarity">
    <text evidence="2">Belongs to the transketolase family.</text>
</comment>
<dbReference type="InterPro" id="IPR033248">
    <property type="entry name" value="Transketolase_C"/>
</dbReference>
<dbReference type="AlphaFoldDB" id="A0AA48I3F7"/>
<dbReference type="KEGG" id="ips:CfP315_0830"/>
<dbReference type="Gene3D" id="3.40.50.920">
    <property type="match status" value="1"/>
</dbReference>